<keyword evidence="2" id="KW-1185">Reference proteome</keyword>
<organism evidence="1 2">
    <name type="scientific">Paxillus rubicundulus Ve08.2h10</name>
    <dbReference type="NCBI Taxonomy" id="930991"/>
    <lineage>
        <taxon>Eukaryota</taxon>
        <taxon>Fungi</taxon>
        <taxon>Dikarya</taxon>
        <taxon>Basidiomycota</taxon>
        <taxon>Agaricomycotina</taxon>
        <taxon>Agaricomycetes</taxon>
        <taxon>Agaricomycetidae</taxon>
        <taxon>Boletales</taxon>
        <taxon>Paxilineae</taxon>
        <taxon>Paxillaceae</taxon>
        <taxon>Paxillus</taxon>
    </lineage>
</organism>
<name>A0A0D0CFC7_9AGAM</name>
<dbReference type="InParanoid" id="A0A0D0CFC7"/>
<dbReference type="HOGENOM" id="CLU_3074325_0_0_1"/>
<evidence type="ECO:0000313" key="2">
    <source>
        <dbReference type="Proteomes" id="UP000054538"/>
    </source>
</evidence>
<dbReference type="Proteomes" id="UP000054538">
    <property type="component" value="Unassembled WGS sequence"/>
</dbReference>
<sequence length="53" mass="5814">ALSPRHSVVHRLLAVHFKCLVHEVPHPSFTDFWQSASNSTLLPGTTHHCSGIG</sequence>
<accession>A0A0D0CFC7</accession>
<dbReference type="EMBL" id="KN829134">
    <property type="protein sequence ID" value="KIK74128.1"/>
    <property type="molecule type" value="Genomic_DNA"/>
</dbReference>
<proteinExistence type="predicted"/>
<evidence type="ECO:0000313" key="1">
    <source>
        <dbReference type="EMBL" id="KIK74128.1"/>
    </source>
</evidence>
<dbReference type="AlphaFoldDB" id="A0A0D0CFC7"/>
<gene>
    <name evidence="1" type="ORF">PAXRUDRAFT_836073</name>
</gene>
<reference evidence="2" key="2">
    <citation type="submission" date="2015-01" db="EMBL/GenBank/DDBJ databases">
        <title>Evolutionary Origins and Diversification of the Mycorrhizal Mutualists.</title>
        <authorList>
            <consortium name="DOE Joint Genome Institute"/>
            <consortium name="Mycorrhizal Genomics Consortium"/>
            <person name="Kohler A."/>
            <person name="Kuo A."/>
            <person name="Nagy L.G."/>
            <person name="Floudas D."/>
            <person name="Copeland A."/>
            <person name="Barry K.W."/>
            <person name="Cichocki N."/>
            <person name="Veneault-Fourrey C."/>
            <person name="LaButti K."/>
            <person name="Lindquist E.A."/>
            <person name="Lipzen A."/>
            <person name="Lundell T."/>
            <person name="Morin E."/>
            <person name="Murat C."/>
            <person name="Riley R."/>
            <person name="Ohm R."/>
            <person name="Sun H."/>
            <person name="Tunlid A."/>
            <person name="Henrissat B."/>
            <person name="Grigoriev I.V."/>
            <person name="Hibbett D.S."/>
            <person name="Martin F."/>
        </authorList>
    </citation>
    <scope>NUCLEOTIDE SEQUENCE [LARGE SCALE GENOMIC DNA]</scope>
    <source>
        <strain evidence="2">Ve08.2h10</strain>
    </source>
</reference>
<reference evidence="1 2" key="1">
    <citation type="submission" date="2014-04" db="EMBL/GenBank/DDBJ databases">
        <authorList>
            <consortium name="DOE Joint Genome Institute"/>
            <person name="Kuo A."/>
            <person name="Kohler A."/>
            <person name="Jargeat P."/>
            <person name="Nagy L.G."/>
            <person name="Floudas D."/>
            <person name="Copeland A."/>
            <person name="Barry K.W."/>
            <person name="Cichocki N."/>
            <person name="Veneault-Fourrey C."/>
            <person name="LaButti K."/>
            <person name="Lindquist E.A."/>
            <person name="Lipzen A."/>
            <person name="Lundell T."/>
            <person name="Morin E."/>
            <person name="Murat C."/>
            <person name="Sun H."/>
            <person name="Tunlid A."/>
            <person name="Henrissat B."/>
            <person name="Grigoriev I.V."/>
            <person name="Hibbett D.S."/>
            <person name="Martin F."/>
            <person name="Nordberg H.P."/>
            <person name="Cantor M.N."/>
            <person name="Hua S.X."/>
        </authorList>
    </citation>
    <scope>NUCLEOTIDE SEQUENCE [LARGE SCALE GENOMIC DNA]</scope>
    <source>
        <strain evidence="1 2">Ve08.2h10</strain>
    </source>
</reference>
<protein>
    <submittedName>
        <fullName evidence="1">Uncharacterized protein</fullName>
    </submittedName>
</protein>
<feature type="non-terminal residue" evidence="1">
    <location>
        <position position="1"/>
    </location>
</feature>